<sequence>MNLNGEYPAVMSEDEAFDDLKMHFGRELHNAGKFLFDGCEGFYNLSQKYMDYGLFDILLRLSIGVERVQKIILSLSENKMNEQDKKALYTHSHQYLQAIIKKIYSNDVNFNKEQNKFIELLGDFYKQDRYGFFHEEDKNQRSLFLANDLFRNYCHSIGLTWFEDDNKLVQTKEKIEDVISNVITKYIDCLENISKNQNIYVTETQTEFELYIFVFHEDNVFNYFKKLEIARNELLYFLSQKSIEDEVVEDYPPLDFEISDIKDFISCRDFYRVKSDLIEFVFNEYAENYDDKKSLKVRKEFLKYFPEDLEHLYKKIN</sequence>
<accession>Q03N46</accession>
<dbReference type="HOGENOM" id="CLU_876576_0_0_9"/>
<dbReference type="RefSeq" id="WP_011668993.1">
    <property type="nucleotide sequence ID" value="NC_008499.1"/>
</dbReference>
<protein>
    <submittedName>
        <fullName evidence="1">Uncharacterized protein</fullName>
    </submittedName>
</protein>
<dbReference type="Proteomes" id="UP000001652">
    <property type="component" value="Plasmid 2"/>
</dbReference>
<gene>
    <name evidence="1" type="ordered locus">LVIS_B05</name>
</gene>
<dbReference type="KEGG" id="lbr:LVIS_B05"/>
<evidence type="ECO:0000313" key="1">
    <source>
        <dbReference type="EMBL" id="ABJ65376.1"/>
    </source>
</evidence>
<dbReference type="AlphaFoldDB" id="Q03N46"/>
<dbReference type="EMBL" id="CP000418">
    <property type="protein sequence ID" value="ABJ65376.1"/>
    <property type="molecule type" value="Genomic_DNA"/>
</dbReference>
<evidence type="ECO:0000313" key="2">
    <source>
        <dbReference type="Proteomes" id="UP000001652"/>
    </source>
</evidence>
<keyword evidence="1" id="KW-0614">Plasmid</keyword>
<organism evidence="1 2">
    <name type="scientific">Levilactobacillus brevis (strain ATCC 367 / BCRC 12310 / CIP 105137 / JCM 1170 / LMG 11437 / NCIMB 947 / NCTC 947)</name>
    <name type="common">Lactobacillus brevis</name>
    <dbReference type="NCBI Taxonomy" id="387344"/>
    <lineage>
        <taxon>Bacteria</taxon>
        <taxon>Bacillati</taxon>
        <taxon>Bacillota</taxon>
        <taxon>Bacilli</taxon>
        <taxon>Lactobacillales</taxon>
        <taxon>Lactobacillaceae</taxon>
        <taxon>Levilactobacillus</taxon>
    </lineage>
</organism>
<proteinExistence type="predicted"/>
<reference evidence="1 2" key="1">
    <citation type="journal article" date="2006" name="Proc. Natl. Acad. Sci. U.S.A.">
        <title>Comparative genomics of the lactic acid bacteria.</title>
        <authorList>
            <person name="Makarova K."/>
            <person name="Slesarev A."/>
            <person name="Wolf Y."/>
            <person name="Sorokin A."/>
            <person name="Mirkin B."/>
            <person name="Koonin E."/>
            <person name="Pavlov A."/>
            <person name="Pavlova N."/>
            <person name="Karamychev V."/>
            <person name="Polouchine N."/>
            <person name="Shakhova V."/>
            <person name="Grigoriev I."/>
            <person name="Lou Y."/>
            <person name="Rohksar D."/>
            <person name="Lucas S."/>
            <person name="Huang K."/>
            <person name="Goodstein D.M."/>
            <person name="Hawkins T."/>
            <person name="Plengvidhya V."/>
            <person name="Welker D."/>
            <person name="Hughes J."/>
            <person name="Goh Y."/>
            <person name="Benson A."/>
            <person name="Baldwin K."/>
            <person name="Lee J.H."/>
            <person name="Diaz-Muniz I."/>
            <person name="Dosti B."/>
            <person name="Smeianov V."/>
            <person name="Wechter W."/>
            <person name="Barabote R."/>
            <person name="Lorca G."/>
            <person name="Altermann E."/>
            <person name="Barrangou R."/>
            <person name="Ganesan B."/>
            <person name="Xie Y."/>
            <person name="Rawsthorne H."/>
            <person name="Tamir D."/>
            <person name="Parker C."/>
            <person name="Breidt F."/>
            <person name="Broadbent J."/>
            <person name="Hutkins R."/>
            <person name="O'Sullivan D."/>
            <person name="Steele J."/>
            <person name="Unlu G."/>
            <person name="Saier M."/>
            <person name="Klaenhammer T."/>
            <person name="Richardson P."/>
            <person name="Kozyavkin S."/>
            <person name="Weimer B."/>
            <person name="Mills D."/>
        </authorList>
    </citation>
    <scope>NUCLEOTIDE SEQUENCE [LARGE SCALE GENOMIC DNA]</scope>
    <source>
        <strain evidence="2">ATCC 367 / BCRC 12310 / CIP 105137 / JCM 1170 / LMG 11437 / NCIMB 947 / NCTC 947</strain>
        <plasmid evidence="1">2</plasmid>
    </source>
</reference>
<geneLocation type="plasmid" evidence="2">
    <name>pLVIS2</name>
</geneLocation>
<keyword evidence="2" id="KW-1185">Reference proteome</keyword>
<dbReference type="PATRIC" id="fig|387344.15.peg.2241"/>
<name>Q03N46_LEVBA</name>